<dbReference type="Proteomes" id="UP000561045">
    <property type="component" value="Unassembled WGS sequence"/>
</dbReference>
<keyword evidence="4" id="KW-1185">Reference proteome</keyword>
<dbReference type="EMBL" id="JACIET010000002">
    <property type="protein sequence ID" value="MBB4013584.1"/>
    <property type="molecule type" value="Genomic_DNA"/>
</dbReference>
<keyword evidence="2" id="KW-0732">Signal</keyword>
<protein>
    <submittedName>
        <fullName evidence="3">Uncharacterized protein</fullName>
    </submittedName>
</protein>
<organism evidence="3 4">
    <name type="scientific">Niveibacterium umoris</name>
    <dbReference type="NCBI Taxonomy" id="1193620"/>
    <lineage>
        <taxon>Bacteria</taxon>
        <taxon>Pseudomonadati</taxon>
        <taxon>Pseudomonadota</taxon>
        <taxon>Betaproteobacteria</taxon>
        <taxon>Rhodocyclales</taxon>
        <taxon>Rhodocyclaceae</taxon>
        <taxon>Niveibacterium</taxon>
    </lineage>
</organism>
<evidence type="ECO:0000256" key="1">
    <source>
        <dbReference type="SAM" id="MobiDB-lite"/>
    </source>
</evidence>
<feature type="compositionally biased region" description="Basic and acidic residues" evidence="1">
    <location>
        <begin position="120"/>
        <end position="129"/>
    </location>
</feature>
<feature type="region of interest" description="Disordered" evidence="1">
    <location>
        <begin position="120"/>
        <end position="152"/>
    </location>
</feature>
<name>A0A840BM64_9RHOO</name>
<proteinExistence type="predicted"/>
<feature type="chain" id="PRO_5033024030" evidence="2">
    <location>
        <begin position="22"/>
        <end position="152"/>
    </location>
</feature>
<feature type="compositionally biased region" description="Basic residues" evidence="1">
    <location>
        <begin position="142"/>
        <end position="152"/>
    </location>
</feature>
<dbReference type="RefSeq" id="WP_183635453.1">
    <property type="nucleotide sequence ID" value="NZ_BAABLE010000005.1"/>
</dbReference>
<evidence type="ECO:0000313" key="4">
    <source>
        <dbReference type="Proteomes" id="UP000561045"/>
    </source>
</evidence>
<feature type="compositionally biased region" description="Gly residues" evidence="1">
    <location>
        <begin position="131"/>
        <end position="141"/>
    </location>
</feature>
<reference evidence="3 4" key="1">
    <citation type="submission" date="2020-08" db="EMBL/GenBank/DDBJ databases">
        <title>Genomic Encyclopedia of Type Strains, Phase IV (KMG-IV): sequencing the most valuable type-strain genomes for metagenomic binning, comparative biology and taxonomic classification.</title>
        <authorList>
            <person name="Goeker M."/>
        </authorList>
    </citation>
    <scope>NUCLEOTIDE SEQUENCE [LARGE SCALE GENOMIC DNA]</scope>
    <source>
        <strain evidence="3 4">DSM 106739</strain>
    </source>
</reference>
<evidence type="ECO:0000313" key="3">
    <source>
        <dbReference type="EMBL" id="MBB4013584.1"/>
    </source>
</evidence>
<sequence>MSFKQSLCAVALALGAGQALAADVGVSISIGQPGFYGQIDIGNFPQPRVIYPQPVIIDRGHSYGGPVYLRVPPGHEKHWEKHCDEYRACGRPVFFVHGDWYEREYVPAYRTRYGDGDHHGGDYDDEHGHGHGNGKGNSQGKGKGHGKGHGDD</sequence>
<gene>
    <name evidence="3" type="ORF">GGR36_002930</name>
</gene>
<comment type="caution">
    <text evidence="3">The sequence shown here is derived from an EMBL/GenBank/DDBJ whole genome shotgun (WGS) entry which is preliminary data.</text>
</comment>
<dbReference type="AlphaFoldDB" id="A0A840BM64"/>
<evidence type="ECO:0000256" key="2">
    <source>
        <dbReference type="SAM" id="SignalP"/>
    </source>
</evidence>
<accession>A0A840BM64</accession>
<feature type="signal peptide" evidence="2">
    <location>
        <begin position="1"/>
        <end position="21"/>
    </location>
</feature>